<proteinExistence type="predicted"/>
<feature type="region of interest" description="Disordered" evidence="5">
    <location>
        <begin position="312"/>
        <end position="334"/>
    </location>
</feature>
<name>A0A0W8FBJ9_9ZZZZ</name>
<protein>
    <recommendedName>
        <fullName evidence="7">Mechanosensitive ion channel MscS domain-containing protein</fullName>
    </recommendedName>
</protein>
<evidence type="ECO:0000256" key="4">
    <source>
        <dbReference type="ARBA" id="ARBA00023136"/>
    </source>
</evidence>
<keyword evidence="4 6" id="KW-0472">Membrane</keyword>
<dbReference type="PANTHER" id="PTHR30221:SF1">
    <property type="entry name" value="SMALL-CONDUCTANCE MECHANOSENSITIVE CHANNEL"/>
    <property type="match status" value="1"/>
</dbReference>
<accession>A0A0W8FBJ9</accession>
<evidence type="ECO:0000256" key="2">
    <source>
        <dbReference type="ARBA" id="ARBA00022692"/>
    </source>
</evidence>
<dbReference type="SUPFAM" id="SSF50182">
    <property type="entry name" value="Sm-like ribonucleoproteins"/>
    <property type="match status" value="1"/>
</dbReference>
<dbReference type="PANTHER" id="PTHR30221">
    <property type="entry name" value="SMALL-CONDUCTANCE MECHANOSENSITIVE CHANNEL"/>
    <property type="match status" value="1"/>
</dbReference>
<dbReference type="GO" id="GO:0016020">
    <property type="term" value="C:membrane"/>
    <property type="evidence" value="ECO:0007669"/>
    <property type="project" value="UniProtKB-SubCell"/>
</dbReference>
<feature type="transmembrane region" description="Helical" evidence="6">
    <location>
        <begin position="5"/>
        <end position="24"/>
    </location>
</feature>
<evidence type="ECO:0000313" key="8">
    <source>
        <dbReference type="EMBL" id="KUG18142.1"/>
    </source>
</evidence>
<feature type="transmembrane region" description="Helical" evidence="6">
    <location>
        <begin position="30"/>
        <end position="51"/>
    </location>
</feature>
<dbReference type="AlphaFoldDB" id="A0A0W8FBJ9"/>
<dbReference type="InterPro" id="IPR010920">
    <property type="entry name" value="LSM_dom_sf"/>
</dbReference>
<feature type="domain" description="Mechanosensitive ion channel MscS" evidence="7">
    <location>
        <begin position="112"/>
        <end position="188"/>
    </location>
</feature>
<evidence type="ECO:0000259" key="7">
    <source>
        <dbReference type="Pfam" id="PF00924"/>
    </source>
</evidence>
<evidence type="ECO:0000256" key="3">
    <source>
        <dbReference type="ARBA" id="ARBA00022989"/>
    </source>
</evidence>
<comment type="subcellular location">
    <subcellularLocation>
        <location evidence="1">Membrane</location>
    </subcellularLocation>
</comment>
<evidence type="ECO:0000256" key="6">
    <source>
        <dbReference type="SAM" id="Phobius"/>
    </source>
</evidence>
<dbReference type="InterPro" id="IPR006685">
    <property type="entry name" value="MscS_channel_2nd"/>
</dbReference>
<dbReference type="Pfam" id="PF00924">
    <property type="entry name" value="MS_channel_2nd"/>
    <property type="match status" value="1"/>
</dbReference>
<dbReference type="GO" id="GO:0008381">
    <property type="term" value="F:mechanosensitive monoatomic ion channel activity"/>
    <property type="evidence" value="ECO:0007669"/>
    <property type="project" value="InterPro"/>
</dbReference>
<gene>
    <name evidence="8" type="ORF">ASZ90_012154</name>
</gene>
<organism evidence="8">
    <name type="scientific">hydrocarbon metagenome</name>
    <dbReference type="NCBI Taxonomy" id="938273"/>
    <lineage>
        <taxon>unclassified sequences</taxon>
        <taxon>metagenomes</taxon>
        <taxon>ecological metagenomes</taxon>
    </lineage>
</organism>
<dbReference type="Gene3D" id="3.30.70.100">
    <property type="match status" value="1"/>
</dbReference>
<feature type="transmembrane region" description="Helical" evidence="6">
    <location>
        <begin position="71"/>
        <end position="89"/>
    </location>
</feature>
<comment type="caution">
    <text evidence="8">The sequence shown here is derived from an EMBL/GenBank/DDBJ whole genome shotgun (WGS) entry which is preliminary data.</text>
</comment>
<dbReference type="InterPro" id="IPR023408">
    <property type="entry name" value="MscS_beta-dom_sf"/>
</dbReference>
<dbReference type="InterPro" id="IPR045275">
    <property type="entry name" value="MscS_archaea/bacteria_type"/>
</dbReference>
<dbReference type="EMBL" id="LNQE01001398">
    <property type="protein sequence ID" value="KUG18142.1"/>
    <property type="molecule type" value="Genomic_DNA"/>
</dbReference>
<dbReference type="Gene3D" id="2.30.30.60">
    <property type="match status" value="1"/>
</dbReference>
<evidence type="ECO:0000256" key="1">
    <source>
        <dbReference type="ARBA" id="ARBA00004370"/>
    </source>
</evidence>
<keyword evidence="2 6" id="KW-0812">Transmembrane</keyword>
<sequence>MARSWFIPASLAVFAFVLWLTTFIYQSSYINRTIITIIAILMIYIVFRVLLEDRIIKNFTSTDKRYYFSKMLYSIYLLINFIIIWIIWVEDIRTLLLGFGLVAAAFTISIQDVAKNLVGGLVIMFNSIYKVGDRIEVAGKKGDVIDINLLHTTIMEMSEWVSSDQHTGRLSSLPNFLVLSNAVNNYTKDFSFVWDEITLPISYDSDWRAAESLIMDIVIQETHMMKEYAEEEISHMQRKYYILKSSTDPGIFFKLTDNWIELTARYVAPARQRRILRTKISRRILEEIQRSEGIRIASESIEIARFPDTGLQRSSIDHSSLDNSSFDHSPFEHK</sequence>
<keyword evidence="3 6" id="KW-1133">Transmembrane helix</keyword>
<reference evidence="8" key="1">
    <citation type="journal article" date="2015" name="Proc. Natl. Acad. Sci. U.S.A.">
        <title>Networks of energetic and metabolic interactions define dynamics in microbial communities.</title>
        <authorList>
            <person name="Embree M."/>
            <person name="Liu J.K."/>
            <person name="Al-Bassam M.M."/>
            <person name="Zengler K."/>
        </authorList>
    </citation>
    <scope>NUCLEOTIDE SEQUENCE</scope>
</reference>
<evidence type="ECO:0000256" key="5">
    <source>
        <dbReference type="SAM" id="MobiDB-lite"/>
    </source>
</evidence>